<gene>
    <name evidence="1" type="primary">hbp</name>
    <name evidence="1" type="ORF">NCTC8297_03439</name>
</gene>
<sequence>MTVTINDWDKNKPSGGAAGLLYKYNNIYTHTVDYFIQKRKGYGYYPVNQSDNDSWEYVGHNEMQAIERVKSRRPIDDRIYHGNIVGNIHLNIDTSHSNGGVIFDGNIDTPDGEFDAVWRPTDFPGPSGYPCL</sequence>
<dbReference type="Gene3D" id="3.30.160.280">
    <property type="match status" value="1"/>
</dbReference>
<evidence type="ECO:0000313" key="1">
    <source>
        <dbReference type="EMBL" id="SUG48146.1"/>
    </source>
</evidence>
<dbReference type="AlphaFoldDB" id="A0A379TDD6"/>
<protein>
    <submittedName>
        <fullName evidence="1">Hemoglobin protease</fullName>
        <ecNumber evidence="1">3.4.21.-</ecNumber>
    </submittedName>
</protein>
<dbReference type="EC" id="3.4.21.-" evidence="1"/>
<accession>A0A379TDD6</accession>
<name>A0A379TDD6_SALER</name>
<reference evidence="1 2" key="1">
    <citation type="submission" date="2018-06" db="EMBL/GenBank/DDBJ databases">
        <authorList>
            <consortium name="Pathogen Informatics"/>
            <person name="Doyle S."/>
        </authorList>
    </citation>
    <scope>NUCLEOTIDE SEQUENCE [LARGE SCALE GENOMIC DNA]</scope>
    <source>
        <strain evidence="1 2">NCTC8297</strain>
    </source>
</reference>
<evidence type="ECO:0000313" key="2">
    <source>
        <dbReference type="Proteomes" id="UP000254741"/>
    </source>
</evidence>
<keyword evidence="1" id="KW-0378">Hydrolase</keyword>
<dbReference type="GO" id="GO:0006508">
    <property type="term" value="P:proteolysis"/>
    <property type="evidence" value="ECO:0007669"/>
    <property type="project" value="UniProtKB-KW"/>
</dbReference>
<dbReference type="GO" id="GO:0008233">
    <property type="term" value="F:peptidase activity"/>
    <property type="evidence" value="ECO:0007669"/>
    <property type="project" value="UniProtKB-KW"/>
</dbReference>
<organism evidence="1 2">
    <name type="scientific">Salmonella enterica subsp. arizonae</name>
    <dbReference type="NCBI Taxonomy" id="59203"/>
    <lineage>
        <taxon>Bacteria</taxon>
        <taxon>Pseudomonadati</taxon>
        <taxon>Pseudomonadota</taxon>
        <taxon>Gammaproteobacteria</taxon>
        <taxon>Enterobacterales</taxon>
        <taxon>Enterobacteriaceae</taxon>
        <taxon>Salmonella</taxon>
    </lineage>
</organism>
<keyword evidence="1" id="KW-0645">Protease</keyword>
<dbReference type="EMBL" id="UGXG01000002">
    <property type="protein sequence ID" value="SUG48146.1"/>
    <property type="molecule type" value="Genomic_DNA"/>
</dbReference>
<proteinExistence type="predicted"/>
<dbReference type="Proteomes" id="UP000254741">
    <property type="component" value="Unassembled WGS sequence"/>
</dbReference>